<name>A0A917I864_9HYPH</name>
<reference evidence="3" key="2">
    <citation type="submission" date="2020-09" db="EMBL/GenBank/DDBJ databases">
        <authorList>
            <person name="Sun Q."/>
            <person name="Zhou Y."/>
        </authorList>
    </citation>
    <scope>NUCLEOTIDE SEQUENCE</scope>
    <source>
        <strain evidence="3">CGMCC 1.12214</strain>
    </source>
</reference>
<protein>
    <recommendedName>
        <fullName evidence="2">Caspase family p20 domain-containing protein</fullName>
    </recommendedName>
</protein>
<evidence type="ECO:0000256" key="1">
    <source>
        <dbReference type="PROSITE-ProRule" id="PRU00339"/>
    </source>
</evidence>
<gene>
    <name evidence="3" type="ORF">GCM10007036_23510</name>
</gene>
<comment type="caution">
    <text evidence="3">The sequence shown here is derived from an EMBL/GenBank/DDBJ whole genome shotgun (WGS) entry which is preliminary data.</text>
</comment>
<dbReference type="InterPro" id="IPR052039">
    <property type="entry name" value="Caspase-related_regulators"/>
</dbReference>
<feature type="repeat" description="TPR" evidence="1">
    <location>
        <begin position="367"/>
        <end position="400"/>
    </location>
</feature>
<dbReference type="EMBL" id="BMES01000002">
    <property type="protein sequence ID" value="GGH20139.1"/>
    <property type="molecule type" value="Genomic_DNA"/>
</dbReference>
<dbReference type="SUPFAM" id="SSF52129">
    <property type="entry name" value="Caspase-like"/>
    <property type="match status" value="1"/>
</dbReference>
<keyword evidence="1" id="KW-0802">TPR repeat</keyword>
<dbReference type="Gene3D" id="3.40.50.1460">
    <property type="match status" value="1"/>
</dbReference>
<accession>A0A917I864</accession>
<dbReference type="Pfam" id="PF00656">
    <property type="entry name" value="Peptidase_C14"/>
    <property type="match status" value="1"/>
</dbReference>
<evidence type="ECO:0000313" key="3">
    <source>
        <dbReference type="EMBL" id="GGH20139.1"/>
    </source>
</evidence>
<keyword evidence="4" id="KW-1185">Reference proteome</keyword>
<dbReference type="PROSITE" id="PS50208">
    <property type="entry name" value="CASPASE_P20"/>
    <property type="match status" value="1"/>
</dbReference>
<feature type="domain" description="Caspase family p20" evidence="2">
    <location>
        <begin position="484"/>
        <end position="614"/>
    </location>
</feature>
<dbReference type="InterPro" id="IPR011600">
    <property type="entry name" value="Pept_C14_caspase"/>
</dbReference>
<proteinExistence type="predicted"/>
<evidence type="ECO:0000313" key="4">
    <source>
        <dbReference type="Proteomes" id="UP000603912"/>
    </source>
</evidence>
<evidence type="ECO:0000259" key="2">
    <source>
        <dbReference type="PROSITE" id="PS50208"/>
    </source>
</evidence>
<sequence>MFHCTYSTVFKQAPSGRKLVRLRFHKRPFVSRLAGVRLTLAVAVLSTVVFGAPLGAQEAALSEKALCESSAVQREKAVPACTHLIEGAADAQTAAGYLNNRAIAFAQIGMTDDAIADLNAAIAKNPVFVDAIKNRGLLLVRKNELDRAIADFNAALKLAPTRLDIVNLRGAALQSKQEFNLSVADFNKILLKEPKNYAALVNRSLSFYYMRKLDEAIKDLNAAIVLQPDATKAYQNRALALSDKGRYADAISDATYILSKTPNDVEALSVRADAWRLSGNLAKAKDDADAAVAIAPDDARTRNVRALVLRDGGDLEGALADLDAAILQDPRFDVALANRGDVQQKLGASERARADLDKAIAINPGNPVALAYRGNLYRERGEYELALADYNRTLKVVPDFAEGIVGRGLVHEARHEIDLARADYLKATKLPSALDGDRTRLSQSVARQRLEVLAKLEEIKRNEEAAQLTIKKSPEPVAARPDPGRRVALVIGNGAYRDVPALPNPKSDANLVAETLKSIGFQLVTVRTDQDRASMLAALRDFAAEADKADWAIIYYAGHGIQLNGVNYTIPTDAMLKNDRDVPDETISLDRLLTTVDGAKKLKLVILDACRDNPFASRMARTVATRSVSRGLARLEDVQGGVLVAYAARDGQVASDGNQRNSPFVQSLVRRIQEPNTEINMVFRRVRDDVLKTTSGRQEPWVYGSLSGSEYYFK</sequence>
<dbReference type="PANTHER" id="PTHR22576">
    <property type="entry name" value="MUCOSA ASSOCIATED LYMPHOID TISSUE LYMPHOMA TRANSLOCATION PROTEIN 1/PARACASPASE"/>
    <property type="match status" value="1"/>
</dbReference>
<dbReference type="PANTHER" id="PTHR22576:SF37">
    <property type="entry name" value="MUCOSA-ASSOCIATED LYMPHOID TISSUE LYMPHOMA TRANSLOCATION PROTEIN 1"/>
    <property type="match status" value="1"/>
</dbReference>
<dbReference type="GO" id="GO:0004197">
    <property type="term" value="F:cysteine-type endopeptidase activity"/>
    <property type="evidence" value="ECO:0007669"/>
    <property type="project" value="InterPro"/>
</dbReference>
<organism evidence="3 4">
    <name type="scientific">Alsobacter metallidurans</name>
    <dbReference type="NCBI Taxonomy" id="340221"/>
    <lineage>
        <taxon>Bacteria</taxon>
        <taxon>Pseudomonadati</taxon>
        <taxon>Pseudomonadota</taxon>
        <taxon>Alphaproteobacteria</taxon>
        <taxon>Hyphomicrobiales</taxon>
        <taxon>Alsobacteraceae</taxon>
        <taxon>Alsobacter</taxon>
    </lineage>
</organism>
<dbReference type="InterPro" id="IPR011990">
    <property type="entry name" value="TPR-like_helical_dom_sf"/>
</dbReference>
<dbReference type="Gene3D" id="1.25.40.10">
    <property type="entry name" value="Tetratricopeptide repeat domain"/>
    <property type="match status" value="4"/>
</dbReference>
<dbReference type="SUPFAM" id="SSF48452">
    <property type="entry name" value="TPR-like"/>
    <property type="match status" value="2"/>
</dbReference>
<dbReference type="Pfam" id="PF13414">
    <property type="entry name" value="TPR_11"/>
    <property type="match status" value="1"/>
</dbReference>
<dbReference type="SMART" id="SM00028">
    <property type="entry name" value="TPR"/>
    <property type="match status" value="10"/>
</dbReference>
<feature type="repeat" description="TPR" evidence="1">
    <location>
        <begin position="129"/>
        <end position="162"/>
    </location>
</feature>
<dbReference type="Pfam" id="PF13432">
    <property type="entry name" value="TPR_16"/>
    <property type="match status" value="3"/>
</dbReference>
<reference evidence="3" key="1">
    <citation type="journal article" date="2014" name="Int. J. Syst. Evol. Microbiol.">
        <title>Complete genome sequence of Corynebacterium casei LMG S-19264T (=DSM 44701T), isolated from a smear-ripened cheese.</title>
        <authorList>
            <consortium name="US DOE Joint Genome Institute (JGI-PGF)"/>
            <person name="Walter F."/>
            <person name="Albersmeier A."/>
            <person name="Kalinowski J."/>
            <person name="Ruckert C."/>
        </authorList>
    </citation>
    <scope>NUCLEOTIDE SEQUENCE</scope>
    <source>
        <strain evidence="3">CGMCC 1.12214</strain>
    </source>
</reference>
<dbReference type="AlphaFoldDB" id="A0A917I864"/>
<dbReference type="InterPro" id="IPR029030">
    <property type="entry name" value="Caspase-like_dom_sf"/>
</dbReference>
<dbReference type="PROSITE" id="PS50005">
    <property type="entry name" value="TPR"/>
    <property type="match status" value="2"/>
</dbReference>
<dbReference type="Proteomes" id="UP000603912">
    <property type="component" value="Unassembled WGS sequence"/>
</dbReference>
<dbReference type="GO" id="GO:0006508">
    <property type="term" value="P:proteolysis"/>
    <property type="evidence" value="ECO:0007669"/>
    <property type="project" value="InterPro"/>
</dbReference>
<dbReference type="InterPro" id="IPR001309">
    <property type="entry name" value="Pept_C14_p20"/>
</dbReference>
<dbReference type="InterPro" id="IPR019734">
    <property type="entry name" value="TPR_rpt"/>
</dbReference>